<reference evidence="2 4" key="1">
    <citation type="submission" date="2018-05" db="EMBL/GenBank/DDBJ databases">
        <title>Genomic Encyclopedia of Type Strains, Phase IV (KMG-IV): sequencing the most valuable type-strain genomes for metagenomic binning, comparative biology and taxonomic classification.</title>
        <authorList>
            <person name="Goeker M."/>
        </authorList>
    </citation>
    <scope>NUCLEOTIDE SEQUENCE [LARGE SCALE GENOMIC DNA]</scope>
    <source>
        <strain evidence="3 5">DSM 45479</strain>
        <strain evidence="2 4">DSM 45480</strain>
    </source>
</reference>
<dbReference type="AlphaFoldDB" id="A0A316HWF7"/>
<accession>A0A316HWF7</accession>
<dbReference type="PROSITE" id="PS50075">
    <property type="entry name" value="CARRIER"/>
    <property type="match status" value="1"/>
</dbReference>
<evidence type="ECO:0000313" key="3">
    <source>
        <dbReference type="EMBL" id="RAS66004.1"/>
    </source>
</evidence>
<dbReference type="Gene3D" id="1.10.1200.10">
    <property type="entry name" value="ACP-like"/>
    <property type="match status" value="1"/>
</dbReference>
<organism evidence="2 4">
    <name type="scientific">Lentzea atacamensis</name>
    <dbReference type="NCBI Taxonomy" id="531938"/>
    <lineage>
        <taxon>Bacteria</taxon>
        <taxon>Bacillati</taxon>
        <taxon>Actinomycetota</taxon>
        <taxon>Actinomycetes</taxon>
        <taxon>Pseudonocardiales</taxon>
        <taxon>Pseudonocardiaceae</taxon>
        <taxon>Lentzea</taxon>
    </lineage>
</organism>
<evidence type="ECO:0000313" key="4">
    <source>
        <dbReference type="Proteomes" id="UP000246005"/>
    </source>
</evidence>
<name>A0A316HWF7_9PSEU</name>
<dbReference type="InterPro" id="IPR036736">
    <property type="entry name" value="ACP-like_sf"/>
</dbReference>
<dbReference type="EMBL" id="QGHB01000007">
    <property type="protein sequence ID" value="PWK84994.1"/>
    <property type="molecule type" value="Genomic_DNA"/>
</dbReference>
<feature type="domain" description="Carrier" evidence="1">
    <location>
        <begin position="1"/>
        <end position="77"/>
    </location>
</feature>
<dbReference type="Proteomes" id="UP000246005">
    <property type="component" value="Unassembled WGS sequence"/>
</dbReference>
<evidence type="ECO:0000259" key="1">
    <source>
        <dbReference type="PROSITE" id="PS50075"/>
    </source>
</evidence>
<dbReference type="Proteomes" id="UP000248714">
    <property type="component" value="Unassembled WGS sequence"/>
</dbReference>
<evidence type="ECO:0000313" key="5">
    <source>
        <dbReference type="Proteomes" id="UP000248714"/>
    </source>
</evidence>
<sequence>MSEVFVEVAGLVGQVTDLPVEEISADSRFDSLANWTSYEALRLLTGIEQRFSVRLDLQEYFALKDVGGLVAAVSSAQVKP</sequence>
<protein>
    <submittedName>
        <fullName evidence="2">Acyl carrier protein</fullName>
    </submittedName>
</protein>
<dbReference type="InterPro" id="IPR009081">
    <property type="entry name" value="PP-bd_ACP"/>
</dbReference>
<proteinExistence type="predicted"/>
<evidence type="ECO:0000313" key="2">
    <source>
        <dbReference type="EMBL" id="PWK84994.1"/>
    </source>
</evidence>
<dbReference type="Pfam" id="PF00550">
    <property type="entry name" value="PP-binding"/>
    <property type="match status" value="1"/>
</dbReference>
<dbReference type="RefSeq" id="WP_170155064.1">
    <property type="nucleotide sequence ID" value="NZ_QGHB01000007.1"/>
</dbReference>
<gene>
    <name evidence="3" type="ORF">C8D87_104555</name>
    <name evidence="2" type="ORF">C8D88_107201</name>
</gene>
<dbReference type="EMBL" id="QLTT01000004">
    <property type="protein sequence ID" value="RAS66004.1"/>
    <property type="molecule type" value="Genomic_DNA"/>
</dbReference>
<keyword evidence="5" id="KW-1185">Reference proteome</keyword>
<comment type="caution">
    <text evidence="2">The sequence shown here is derived from an EMBL/GenBank/DDBJ whole genome shotgun (WGS) entry which is preliminary data.</text>
</comment>
<dbReference type="SUPFAM" id="SSF47336">
    <property type="entry name" value="ACP-like"/>
    <property type="match status" value="1"/>
</dbReference>